<sequence length="52" mass="5535">MQPRNMSMSGVVDLAAVKAAGEAKQKAEQARIEAARHGWRAGGRRGPAWSST</sequence>
<proteinExistence type="predicted"/>
<name>A0ABN3WVL7_STRTU</name>
<dbReference type="EMBL" id="BAAAXZ010000102">
    <property type="protein sequence ID" value="GAA2929548.1"/>
    <property type="molecule type" value="Genomic_DNA"/>
</dbReference>
<gene>
    <name evidence="1" type="ORF">GCM10020221_26700</name>
</gene>
<organism evidence="1 2">
    <name type="scientific">Streptomyces thioluteus</name>
    <dbReference type="NCBI Taxonomy" id="66431"/>
    <lineage>
        <taxon>Bacteria</taxon>
        <taxon>Bacillati</taxon>
        <taxon>Actinomycetota</taxon>
        <taxon>Actinomycetes</taxon>
        <taxon>Kitasatosporales</taxon>
        <taxon>Streptomycetaceae</taxon>
        <taxon>Streptomyces</taxon>
    </lineage>
</organism>
<keyword evidence="2" id="KW-1185">Reference proteome</keyword>
<reference evidence="1 2" key="1">
    <citation type="journal article" date="2019" name="Int. J. Syst. Evol. Microbiol.">
        <title>The Global Catalogue of Microorganisms (GCM) 10K type strain sequencing project: providing services to taxonomists for standard genome sequencing and annotation.</title>
        <authorList>
            <consortium name="The Broad Institute Genomics Platform"/>
            <consortium name="The Broad Institute Genome Sequencing Center for Infectious Disease"/>
            <person name="Wu L."/>
            <person name="Ma J."/>
        </authorList>
    </citation>
    <scope>NUCLEOTIDE SEQUENCE [LARGE SCALE GENOMIC DNA]</scope>
    <source>
        <strain evidence="1 2">JCM 4087</strain>
    </source>
</reference>
<dbReference type="Proteomes" id="UP001501102">
    <property type="component" value="Unassembled WGS sequence"/>
</dbReference>
<comment type="caution">
    <text evidence="1">The sequence shown here is derived from an EMBL/GenBank/DDBJ whole genome shotgun (WGS) entry which is preliminary data.</text>
</comment>
<evidence type="ECO:0000313" key="2">
    <source>
        <dbReference type="Proteomes" id="UP001501102"/>
    </source>
</evidence>
<evidence type="ECO:0000313" key="1">
    <source>
        <dbReference type="EMBL" id="GAA2929548.1"/>
    </source>
</evidence>
<protein>
    <submittedName>
        <fullName evidence="1">Uncharacterized protein</fullName>
    </submittedName>
</protein>
<accession>A0ABN3WVL7</accession>